<dbReference type="CDD" id="cd00093">
    <property type="entry name" value="HTH_XRE"/>
    <property type="match status" value="1"/>
</dbReference>
<organism evidence="3">
    <name type="scientific">termite gut metagenome</name>
    <dbReference type="NCBI Taxonomy" id="433724"/>
    <lineage>
        <taxon>unclassified sequences</taxon>
        <taxon>metagenomes</taxon>
        <taxon>organismal metagenomes</taxon>
    </lineage>
</organism>
<comment type="caution">
    <text evidence="3">The sequence shown here is derived from an EMBL/GenBank/DDBJ whole genome shotgun (WGS) entry which is preliminary data.</text>
</comment>
<dbReference type="InterPro" id="IPR010982">
    <property type="entry name" value="Lambda_DNA-bd_dom_sf"/>
</dbReference>
<dbReference type="GO" id="GO:0003677">
    <property type="term" value="F:DNA binding"/>
    <property type="evidence" value="ECO:0007669"/>
    <property type="project" value="InterPro"/>
</dbReference>
<dbReference type="AlphaFoldDB" id="A0A5J4T1X9"/>
<proteinExistence type="predicted"/>
<accession>A0A5J4T1X9</accession>
<evidence type="ECO:0000256" key="1">
    <source>
        <dbReference type="SAM" id="Coils"/>
    </source>
</evidence>
<reference evidence="3" key="1">
    <citation type="submission" date="2019-03" db="EMBL/GenBank/DDBJ databases">
        <title>Single cell metagenomics reveals metabolic interactions within the superorganism composed of flagellate Streblomastix strix and complex community of Bacteroidetes bacteria on its surface.</title>
        <authorList>
            <person name="Treitli S.C."/>
            <person name="Kolisko M."/>
            <person name="Husnik F."/>
            <person name="Keeling P."/>
            <person name="Hampl V."/>
        </authorList>
    </citation>
    <scope>NUCLEOTIDE SEQUENCE</scope>
    <source>
        <strain evidence="3">STM</strain>
    </source>
</reference>
<dbReference type="SUPFAM" id="SSF47413">
    <property type="entry name" value="lambda repressor-like DNA-binding domains"/>
    <property type="match status" value="1"/>
</dbReference>
<dbReference type="PROSITE" id="PS50943">
    <property type="entry name" value="HTH_CROC1"/>
    <property type="match status" value="1"/>
</dbReference>
<evidence type="ECO:0000313" key="3">
    <source>
        <dbReference type="EMBL" id="KAA6351892.1"/>
    </source>
</evidence>
<evidence type="ECO:0000259" key="2">
    <source>
        <dbReference type="PROSITE" id="PS50943"/>
    </source>
</evidence>
<protein>
    <recommendedName>
        <fullName evidence="2">HTH cro/C1-type domain-containing protein</fullName>
    </recommendedName>
</protein>
<keyword evidence="1" id="KW-0175">Coiled coil</keyword>
<dbReference type="InterPro" id="IPR001387">
    <property type="entry name" value="Cro/C1-type_HTH"/>
</dbReference>
<dbReference type="Gene3D" id="1.10.260.40">
    <property type="entry name" value="lambda repressor-like DNA-binding domains"/>
    <property type="match status" value="1"/>
</dbReference>
<feature type="domain" description="HTH cro/C1-type" evidence="2">
    <location>
        <begin position="7"/>
        <end position="60"/>
    </location>
</feature>
<dbReference type="EMBL" id="SNRY01000008">
    <property type="protein sequence ID" value="KAA6351892.1"/>
    <property type="molecule type" value="Genomic_DNA"/>
</dbReference>
<feature type="coiled-coil region" evidence="1">
    <location>
        <begin position="88"/>
        <end position="129"/>
    </location>
</feature>
<name>A0A5J4T1X9_9ZZZZ</name>
<sequence length="129" mass="15074">MHIGNKIKTEITNRRILITDFAKLINKSRSYIYSIFEKENIDTELLIQIANVLEIPVSSFFDEEILSVYQNKTSNVVVGRDNNGRISMADCQEKLNEALFEIRRLEEIIEGKEKLLEEKERLINVLMNK</sequence>
<dbReference type="Pfam" id="PF01381">
    <property type="entry name" value="HTH_3"/>
    <property type="match status" value="1"/>
</dbReference>
<gene>
    <name evidence="3" type="ORF">EZS27_000841</name>
</gene>